<dbReference type="Pfam" id="PF14257">
    <property type="entry name" value="DUF4349"/>
    <property type="match status" value="1"/>
</dbReference>
<dbReference type="EMBL" id="MHNZ01000041">
    <property type="protein sequence ID" value="OGZ54890.1"/>
    <property type="molecule type" value="Genomic_DNA"/>
</dbReference>
<evidence type="ECO:0000313" key="3">
    <source>
        <dbReference type="EMBL" id="OGZ54890.1"/>
    </source>
</evidence>
<feature type="domain" description="DUF4349" evidence="2">
    <location>
        <begin position="78"/>
        <end position="293"/>
    </location>
</feature>
<evidence type="ECO:0000313" key="4">
    <source>
        <dbReference type="Proteomes" id="UP000177954"/>
    </source>
</evidence>
<dbReference type="AlphaFoldDB" id="A0A1G2GXS1"/>
<dbReference type="Proteomes" id="UP000177954">
    <property type="component" value="Unassembled WGS sequence"/>
</dbReference>
<name>A0A1G2GXS1_9BACT</name>
<evidence type="ECO:0000256" key="1">
    <source>
        <dbReference type="SAM" id="Phobius"/>
    </source>
</evidence>
<sequence length="310" mass="34225">MSSHVVKRLVGVVIILIVIVGIASVLLASLNTARNKSSGSVGLSSDGVSPSFYNERDGYDDEDIARQGGVPAGKLAERKVLRNGSLSLLVKKAEEASKAIQDIADRLSGFVQSAQVYEVSSGVQSGSVTIRVPSDYFDEAIGEIKKLAVKVERESATAQDVTEQFVDLEARLKNLRAEETQYLEIMKRASTVQDTLTVSQRLYDVRGRIEQIEGQLKYLTEQIDMSVITVSLTEEADVEVFGIQWRPLYAVKRAFRNMISGLATSVDFIVSIIFFLPVILLWALLIVLAGALLWRLIRWVQRKFFPAAGI</sequence>
<gene>
    <name evidence="3" type="ORF">A3J04_02320</name>
</gene>
<evidence type="ECO:0000259" key="2">
    <source>
        <dbReference type="Pfam" id="PF14257"/>
    </source>
</evidence>
<keyword evidence="1" id="KW-0472">Membrane</keyword>
<dbReference type="InterPro" id="IPR025645">
    <property type="entry name" value="DUF4349"/>
</dbReference>
<comment type="caution">
    <text evidence="3">The sequence shown here is derived from an EMBL/GenBank/DDBJ whole genome shotgun (WGS) entry which is preliminary data.</text>
</comment>
<feature type="transmembrane region" description="Helical" evidence="1">
    <location>
        <begin position="9"/>
        <end position="30"/>
    </location>
</feature>
<protein>
    <recommendedName>
        <fullName evidence="2">DUF4349 domain-containing protein</fullName>
    </recommendedName>
</protein>
<keyword evidence="1" id="KW-1133">Transmembrane helix</keyword>
<proteinExistence type="predicted"/>
<accession>A0A1G2GXS1</accession>
<keyword evidence="1" id="KW-0812">Transmembrane</keyword>
<reference evidence="3 4" key="1">
    <citation type="journal article" date="2016" name="Nat. Commun.">
        <title>Thousands of microbial genomes shed light on interconnected biogeochemical processes in an aquifer system.</title>
        <authorList>
            <person name="Anantharaman K."/>
            <person name="Brown C.T."/>
            <person name="Hug L.A."/>
            <person name="Sharon I."/>
            <person name="Castelle C.J."/>
            <person name="Probst A.J."/>
            <person name="Thomas B.C."/>
            <person name="Singh A."/>
            <person name="Wilkins M.J."/>
            <person name="Karaoz U."/>
            <person name="Brodie E.L."/>
            <person name="Williams K.H."/>
            <person name="Hubbard S.S."/>
            <person name="Banfield J.F."/>
        </authorList>
    </citation>
    <scope>NUCLEOTIDE SEQUENCE [LARGE SCALE GENOMIC DNA]</scope>
</reference>
<dbReference type="STRING" id="1802129.A3J04_02320"/>
<feature type="transmembrane region" description="Helical" evidence="1">
    <location>
        <begin position="268"/>
        <end position="294"/>
    </location>
</feature>
<organism evidence="3 4">
    <name type="scientific">Candidatus Ryanbacteria bacterium RIFCSPLOWO2_02_FULL_47_14</name>
    <dbReference type="NCBI Taxonomy" id="1802129"/>
    <lineage>
        <taxon>Bacteria</taxon>
        <taxon>Candidatus Ryaniibacteriota</taxon>
    </lineage>
</organism>